<evidence type="ECO:0000256" key="5">
    <source>
        <dbReference type="ARBA" id="ARBA00022741"/>
    </source>
</evidence>
<evidence type="ECO:0000256" key="9">
    <source>
        <dbReference type="ARBA" id="ARBA00047899"/>
    </source>
</evidence>
<dbReference type="InterPro" id="IPR000719">
    <property type="entry name" value="Prot_kinase_dom"/>
</dbReference>
<feature type="binding site" evidence="13">
    <location>
        <position position="40"/>
    </location>
    <ligand>
        <name>ATP</name>
        <dbReference type="ChEBI" id="CHEBI:30616"/>
    </ligand>
</feature>
<keyword evidence="15" id="KW-0812">Transmembrane</keyword>
<evidence type="ECO:0000313" key="18">
    <source>
        <dbReference type="EMBL" id="MBR7795288.1"/>
    </source>
</evidence>
<name>A0A941I989_9BACI</name>
<sequence>MLNGHVLSERYQIKDTIGGGGMANVYLARDIILERDVAIKALRLEYANDEEFIARFDREAHAAASLSHPNIVNIYDVGEEDKLLYMVMEYVDGMTLKEYIQRNGPLDVQEALDIMKQISAAIAHAHANDIVHRDIKPQNILIDTYGQAKVTDFGIAIALSATALTQTNSILGSVHYLSPEQARGGMATKKSDIYSIGIVLYELLTGRLPFSGQSAVSIALKHLQNDTPSVRKYNQDVPQSVENIVLKATAKDPFHRYETIYDLEDALEMALHPSKLNEAVFTPPTEEGEETKAIPIITDQMQDSVNDDTIVHQTNGPTKPYKETDKSLDHNKGKKTKKKQKKKRPKKPKSKKKKWFIASIILFLLLAAVTVALFVYPDMFQPKDVTVPDVTDMAYDDATSELEELGFVVEREKIHSEDIEDGNVVKTDPTAGSTIKEGTTITLYVSQGKEKVEFADYVGKDFSQVKRLLEDEGYEVLDPYEEYSDQPVGEIIEQIQPTPDSEVVPSDTKVIFRVSSGPKTISLNNLKGMTEAEAREYLENNNLKMDVSKESSESTVEGEVIRQEPGTNTELEEGSTVKVYISTGPKEKPPVSHTVTFTVPYNPDTNEENEEKIEQTVKIYIDDMNNDLSEVHTEETITEDKEFEFTLTIAPDSKAEYMIKRDEEVIANKTVSYEEGE</sequence>
<reference evidence="18" key="1">
    <citation type="submission" date="2021-04" db="EMBL/GenBank/DDBJ databases">
        <title>Isolation and polyphasic classification of algal microorganism.</title>
        <authorList>
            <person name="Wang S."/>
        </authorList>
    </citation>
    <scope>NUCLEOTIDE SEQUENCE</scope>
    <source>
        <strain evidence="18">720a</strain>
    </source>
</reference>
<evidence type="ECO:0000256" key="11">
    <source>
        <dbReference type="ARBA" id="ARBA00060432"/>
    </source>
</evidence>
<comment type="caution">
    <text evidence="18">The sequence shown here is derived from an EMBL/GenBank/DDBJ whole genome shotgun (WGS) entry which is preliminary data.</text>
</comment>
<accession>A0A941I989</accession>
<evidence type="ECO:0000259" key="16">
    <source>
        <dbReference type="PROSITE" id="PS50011"/>
    </source>
</evidence>
<feature type="region of interest" description="Disordered" evidence="14">
    <location>
        <begin position="309"/>
        <end position="351"/>
    </location>
</feature>
<evidence type="ECO:0000256" key="8">
    <source>
        <dbReference type="ARBA" id="ARBA00022968"/>
    </source>
</evidence>
<dbReference type="Gene3D" id="3.30.10.20">
    <property type="match status" value="3"/>
</dbReference>
<dbReference type="CDD" id="cd14014">
    <property type="entry name" value="STKc_PknB_like"/>
    <property type="match status" value="1"/>
</dbReference>
<feature type="compositionally biased region" description="Basic residues" evidence="14">
    <location>
        <begin position="332"/>
        <end position="351"/>
    </location>
</feature>
<keyword evidence="6 18" id="KW-0418">Kinase</keyword>
<evidence type="ECO:0000256" key="15">
    <source>
        <dbReference type="SAM" id="Phobius"/>
    </source>
</evidence>
<keyword evidence="5 13" id="KW-0547">Nucleotide-binding</keyword>
<dbReference type="SMART" id="SM00220">
    <property type="entry name" value="S_TKc"/>
    <property type="match status" value="1"/>
</dbReference>
<evidence type="ECO:0000256" key="1">
    <source>
        <dbReference type="ARBA" id="ARBA00012513"/>
    </source>
</evidence>
<comment type="catalytic activity">
    <reaction evidence="10">
        <text>L-seryl-[protein] + ATP = O-phospho-L-seryl-[protein] + ADP + H(+)</text>
        <dbReference type="Rhea" id="RHEA:17989"/>
        <dbReference type="Rhea" id="RHEA-COMP:9863"/>
        <dbReference type="Rhea" id="RHEA-COMP:11604"/>
        <dbReference type="ChEBI" id="CHEBI:15378"/>
        <dbReference type="ChEBI" id="CHEBI:29999"/>
        <dbReference type="ChEBI" id="CHEBI:30616"/>
        <dbReference type="ChEBI" id="CHEBI:83421"/>
        <dbReference type="ChEBI" id="CHEBI:456216"/>
        <dbReference type="EC" id="2.7.11.1"/>
    </reaction>
</comment>
<dbReference type="Pfam" id="PF03793">
    <property type="entry name" value="PASTA"/>
    <property type="match status" value="3"/>
</dbReference>
<evidence type="ECO:0000256" key="14">
    <source>
        <dbReference type="SAM" id="MobiDB-lite"/>
    </source>
</evidence>
<dbReference type="PANTHER" id="PTHR43289:SF34">
    <property type="entry name" value="SERINE_THREONINE-PROTEIN KINASE YBDM-RELATED"/>
    <property type="match status" value="1"/>
</dbReference>
<keyword evidence="3" id="KW-0309">Germination</keyword>
<keyword evidence="19" id="KW-1185">Reference proteome</keyword>
<feature type="domain" description="PASTA" evidence="17">
    <location>
        <begin position="381"/>
        <end position="447"/>
    </location>
</feature>
<keyword evidence="8" id="KW-0735">Signal-anchor</keyword>
<dbReference type="GO" id="GO:0009847">
    <property type="term" value="P:spore germination"/>
    <property type="evidence" value="ECO:0007669"/>
    <property type="project" value="UniProtKB-ARBA"/>
</dbReference>
<evidence type="ECO:0000256" key="13">
    <source>
        <dbReference type="PROSITE-ProRule" id="PRU10141"/>
    </source>
</evidence>
<dbReference type="Proteomes" id="UP000675284">
    <property type="component" value="Unassembled WGS sequence"/>
</dbReference>
<dbReference type="Pfam" id="PF00069">
    <property type="entry name" value="Pkinase"/>
    <property type="match status" value="1"/>
</dbReference>
<evidence type="ECO:0000256" key="2">
    <source>
        <dbReference type="ARBA" id="ARBA00022527"/>
    </source>
</evidence>
<keyword evidence="15" id="KW-1133">Transmembrane helix</keyword>
<keyword evidence="2" id="KW-0723">Serine/threonine-protein kinase</keyword>
<feature type="domain" description="PASTA" evidence="17">
    <location>
        <begin position="517"/>
        <end position="583"/>
    </location>
</feature>
<feature type="domain" description="PASTA" evidence="17">
    <location>
        <begin position="448"/>
        <end position="516"/>
    </location>
</feature>
<protein>
    <recommendedName>
        <fullName evidence="12">Serine/threonine-protein kinase PrkC</fullName>
        <ecNumber evidence="1">2.7.11.1</ecNumber>
    </recommendedName>
</protein>
<dbReference type="Pfam" id="PF21160">
    <property type="entry name" value="PrkC-like_PASTA-like"/>
    <property type="match status" value="1"/>
</dbReference>
<dbReference type="SMART" id="SM00740">
    <property type="entry name" value="PASTA"/>
    <property type="match status" value="3"/>
</dbReference>
<feature type="domain" description="Protein kinase" evidence="16">
    <location>
        <begin position="11"/>
        <end position="275"/>
    </location>
</feature>
<dbReference type="FunFam" id="1.10.510.10:FF:000021">
    <property type="entry name" value="Serine/threonine protein kinase"/>
    <property type="match status" value="1"/>
</dbReference>
<feature type="transmembrane region" description="Helical" evidence="15">
    <location>
        <begin position="355"/>
        <end position="376"/>
    </location>
</feature>
<keyword evidence="15" id="KW-0472">Membrane</keyword>
<evidence type="ECO:0000256" key="7">
    <source>
        <dbReference type="ARBA" id="ARBA00022840"/>
    </source>
</evidence>
<dbReference type="NCBIfam" id="NF033483">
    <property type="entry name" value="PknB_PASTA_kin"/>
    <property type="match status" value="1"/>
</dbReference>
<comment type="catalytic activity">
    <reaction evidence="9">
        <text>L-threonyl-[protein] + ATP = O-phospho-L-threonyl-[protein] + ADP + H(+)</text>
        <dbReference type="Rhea" id="RHEA:46608"/>
        <dbReference type="Rhea" id="RHEA-COMP:11060"/>
        <dbReference type="Rhea" id="RHEA-COMP:11605"/>
        <dbReference type="ChEBI" id="CHEBI:15378"/>
        <dbReference type="ChEBI" id="CHEBI:30013"/>
        <dbReference type="ChEBI" id="CHEBI:30616"/>
        <dbReference type="ChEBI" id="CHEBI:61977"/>
        <dbReference type="ChEBI" id="CHEBI:456216"/>
        <dbReference type="EC" id="2.7.11.1"/>
    </reaction>
</comment>
<evidence type="ECO:0000256" key="4">
    <source>
        <dbReference type="ARBA" id="ARBA00022679"/>
    </source>
</evidence>
<dbReference type="InterPro" id="IPR011009">
    <property type="entry name" value="Kinase-like_dom_sf"/>
</dbReference>
<dbReference type="PANTHER" id="PTHR43289">
    <property type="entry name" value="MITOGEN-ACTIVATED PROTEIN KINASE KINASE KINASE 20-RELATED"/>
    <property type="match status" value="1"/>
</dbReference>
<dbReference type="PROSITE" id="PS51178">
    <property type="entry name" value="PASTA"/>
    <property type="match status" value="3"/>
</dbReference>
<dbReference type="Gene3D" id="1.10.510.10">
    <property type="entry name" value="Transferase(Phosphotransferase) domain 1"/>
    <property type="match status" value="1"/>
</dbReference>
<gene>
    <name evidence="18" type="primary">pknB</name>
    <name evidence="18" type="ORF">KCX74_04430</name>
</gene>
<dbReference type="SUPFAM" id="SSF56112">
    <property type="entry name" value="Protein kinase-like (PK-like)"/>
    <property type="match status" value="1"/>
</dbReference>
<dbReference type="GO" id="GO:0005524">
    <property type="term" value="F:ATP binding"/>
    <property type="evidence" value="ECO:0007669"/>
    <property type="project" value="UniProtKB-UniRule"/>
</dbReference>
<dbReference type="InterPro" id="IPR005543">
    <property type="entry name" value="PASTA_dom"/>
</dbReference>
<evidence type="ECO:0000256" key="6">
    <source>
        <dbReference type="ARBA" id="ARBA00022777"/>
    </source>
</evidence>
<dbReference type="FunFam" id="3.30.200.20:FF:000035">
    <property type="entry name" value="Serine/threonine protein kinase Stk1"/>
    <property type="match status" value="1"/>
</dbReference>
<keyword evidence="4" id="KW-0808">Transferase</keyword>
<dbReference type="Gene3D" id="2.60.40.2560">
    <property type="match status" value="1"/>
</dbReference>
<dbReference type="PROSITE" id="PS00107">
    <property type="entry name" value="PROTEIN_KINASE_ATP"/>
    <property type="match status" value="1"/>
</dbReference>
<evidence type="ECO:0000256" key="3">
    <source>
        <dbReference type="ARBA" id="ARBA00022544"/>
    </source>
</evidence>
<dbReference type="RefSeq" id="WP_026680846.1">
    <property type="nucleotide sequence ID" value="NZ_JAGSOT010000009.1"/>
</dbReference>
<dbReference type="AlphaFoldDB" id="A0A941I989"/>
<evidence type="ECO:0000313" key="19">
    <source>
        <dbReference type="Proteomes" id="UP000675284"/>
    </source>
</evidence>
<keyword evidence="7 13" id="KW-0067">ATP-binding</keyword>
<dbReference type="GO" id="GO:0071224">
    <property type="term" value="P:cellular response to peptidoglycan"/>
    <property type="evidence" value="ECO:0007669"/>
    <property type="project" value="UniProtKB-ARBA"/>
</dbReference>
<dbReference type="GO" id="GO:0004674">
    <property type="term" value="F:protein serine/threonine kinase activity"/>
    <property type="evidence" value="ECO:0007669"/>
    <property type="project" value="UniProtKB-KW"/>
</dbReference>
<evidence type="ECO:0000259" key="17">
    <source>
        <dbReference type="PROSITE" id="PS51178"/>
    </source>
</evidence>
<dbReference type="GO" id="GO:0007165">
    <property type="term" value="P:signal transduction"/>
    <property type="evidence" value="ECO:0007669"/>
    <property type="project" value="UniProtKB-ARBA"/>
</dbReference>
<dbReference type="EMBL" id="JAGSOT010000009">
    <property type="protein sequence ID" value="MBR7795288.1"/>
    <property type="molecule type" value="Genomic_DNA"/>
</dbReference>
<dbReference type="InterPro" id="IPR008271">
    <property type="entry name" value="Ser/Thr_kinase_AS"/>
</dbReference>
<comment type="subcellular location">
    <subcellularLocation>
        <location evidence="11">Spore membrane</location>
        <topology evidence="11">Single-pass type II membrane protein</topology>
    </subcellularLocation>
</comment>
<evidence type="ECO:0000256" key="10">
    <source>
        <dbReference type="ARBA" id="ARBA00048679"/>
    </source>
</evidence>
<dbReference type="EC" id="2.7.11.1" evidence="1"/>
<dbReference type="PROSITE" id="PS50011">
    <property type="entry name" value="PROTEIN_KINASE_DOM"/>
    <property type="match status" value="1"/>
</dbReference>
<dbReference type="InterPro" id="IPR017441">
    <property type="entry name" value="Protein_kinase_ATP_BS"/>
</dbReference>
<organism evidence="18 19">
    <name type="scientific">Virgibacillus salarius</name>
    <dbReference type="NCBI Taxonomy" id="447199"/>
    <lineage>
        <taxon>Bacteria</taxon>
        <taxon>Bacillati</taxon>
        <taxon>Bacillota</taxon>
        <taxon>Bacilli</taxon>
        <taxon>Bacillales</taxon>
        <taxon>Bacillaceae</taxon>
        <taxon>Virgibacillus</taxon>
    </lineage>
</organism>
<dbReference type="PROSITE" id="PS00108">
    <property type="entry name" value="PROTEIN_KINASE_ST"/>
    <property type="match status" value="1"/>
</dbReference>
<evidence type="ECO:0000256" key="12">
    <source>
        <dbReference type="ARBA" id="ARBA00070041"/>
    </source>
</evidence>
<dbReference type="SUPFAM" id="SSF54184">
    <property type="entry name" value="Penicillin-binding protein 2x (pbp-2x), c-terminal domain"/>
    <property type="match status" value="1"/>
</dbReference>
<dbReference type="CDD" id="cd06577">
    <property type="entry name" value="PASTA_pknB"/>
    <property type="match status" value="3"/>
</dbReference>
<feature type="compositionally biased region" description="Basic and acidic residues" evidence="14">
    <location>
        <begin position="320"/>
        <end position="331"/>
    </location>
</feature>
<proteinExistence type="predicted"/>
<dbReference type="Gene3D" id="3.30.200.20">
    <property type="entry name" value="Phosphorylase Kinase, domain 1"/>
    <property type="match status" value="1"/>
</dbReference>